<feature type="transmembrane region" description="Helical" evidence="8">
    <location>
        <begin position="12"/>
        <end position="30"/>
    </location>
</feature>
<comment type="caution">
    <text evidence="9">The sequence shown here is derived from an EMBL/GenBank/DDBJ whole genome shotgun (WGS) entry which is preliminary data.</text>
</comment>
<gene>
    <name evidence="9" type="ORF">BJB45_09965</name>
</gene>
<dbReference type="eggNOG" id="COG0730">
    <property type="taxonomic scope" value="Bacteria"/>
</dbReference>
<evidence type="ECO:0000256" key="5">
    <source>
        <dbReference type="ARBA" id="ARBA00022692"/>
    </source>
</evidence>
<dbReference type="PANTHER" id="PTHR30269">
    <property type="entry name" value="TRANSMEMBRANE PROTEIN YFCA"/>
    <property type="match status" value="1"/>
</dbReference>
<feature type="transmembrane region" description="Helical" evidence="8">
    <location>
        <begin position="103"/>
        <end position="121"/>
    </location>
</feature>
<evidence type="ECO:0000256" key="4">
    <source>
        <dbReference type="ARBA" id="ARBA00022475"/>
    </source>
</evidence>
<protein>
    <recommendedName>
        <fullName evidence="8">Probable membrane transporter protein</fullName>
    </recommendedName>
</protein>
<dbReference type="Pfam" id="PF01925">
    <property type="entry name" value="TauE"/>
    <property type="match status" value="1"/>
</dbReference>
<evidence type="ECO:0000313" key="9">
    <source>
        <dbReference type="EMBL" id="ERL52283.1"/>
    </source>
</evidence>
<evidence type="ECO:0000256" key="8">
    <source>
        <dbReference type="RuleBase" id="RU363041"/>
    </source>
</evidence>
<keyword evidence="4 8" id="KW-1003">Cell membrane</keyword>
<dbReference type="RefSeq" id="WP_021818115.1">
    <property type="nucleotide sequence ID" value="NZ_AVBC01000019.1"/>
</dbReference>
<feature type="transmembrane region" description="Helical" evidence="8">
    <location>
        <begin position="168"/>
        <end position="186"/>
    </location>
</feature>
<comment type="subcellular location">
    <subcellularLocation>
        <location evidence="1 8">Cell membrane</location>
        <topology evidence="1 8">Multi-pass membrane protein</topology>
    </subcellularLocation>
</comment>
<feature type="transmembrane region" description="Helical" evidence="8">
    <location>
        <begin position="198"/>
        <end position="216"/>
    </location>
</feature>
<name>W1N9V3_9GAMM</name>
<keyword evidence="7 8" id="KW-0472">Membrane</keyword>
<evidence type="ECO:0000313" key="10">
    <source>
        <dbReference type="Proteomes" id="UP000019113"/>
    </source>
</evidence>
<keyword evidence="3" id="KW-0813">Transport</keyword>
<reference evidence="9 10" key="1">
    <citation type="submission" date="2013-08" db="EMBL/GenBank/DDBJ databases">
        <title>draft genome of Halomonas huanghegensis, strain BJGMM-B45T.</title>
        <authorList>
            <person name="Miao C."/>
            <person name="Wan Y."/>
            <person name="Jin W."/>
        </authorList>
    </citation>
    <scope>NUCLEOTIDE SEQUENCE [LARGE SCALE GENOMIC DNA]</scope>
    <source>
        <strain evidence="9 10">BJGMM-B45</strain>
    </source>
</reference>
<evidence type="ECO:0000256" key="3">
    <source>
        <dbReference type="ARBA" id="ARBA00022448"/>
    </source>
</evidence>
<dbReference type="STRING" id="1178482.AR456_17045"/>
<dbReference type="PATRIC" id="fig|1178482.3.peg.1156"/>
<dbReference type="EMBL" id="AVBC01000019">
    <property type="protein sequence ID" value="ERL52283.1"/>
    <property type="molecule type" value="Genomic_DNA"/>
</dbReference>
<feature type="transmembrane region" description="Helical" evidence="8">
    <location>
        <begin position="228"/>
        <end position="247"/>
    </location>
</feature>
<organism evidence="9 10">
    <name type="scientific">Halomonas huangheensis</name>
    <dbReference type="NCBI Taxonomy" id="1178482"/>
    <lineage>
        <taxon>Bacteria</taxon>
        <taxon>Pseudomonadati</taxon>
        <taxon>Pseudomonadota</taxon>
        <taxon>Gammaproteobacteria</taxon>
        <taxon>Oceanospirillales</taxon>
        <taxon>Halomonadaceae</taxon>
        <taxon>Halomonas</taxon>
    </lineage>
</organism>
<feature type="transmembrane region" description="Helical" evidence="8">
    <location>
        <begin position="36"/>
        <end position="66"/>
    </location>
</feature>
<evidence type="ECO:0000256" key="2">
    <source>
        <dbReference type="ARBA" id="ARBA00009142"/>
    </source>
</evidence>
<dbReference type="InterPro" id="IPR052017">
    <property type="entry name" value="TSUP"/>
</dbReference>
<evidence type="ECO:0000256" key="6">
    <source>
        <dbReference type="ARBA" id="ARBA00022989"/>
    </source>
</evidence>
<dbReference type="InterPro" id="IPR002781">
    <property type="entry name" value="TM_pro_TauE-like"/>
</dbReference>
<evidence type="ECO:0000256" key="1">
    <source>
        <dbReference type="ARBA" id="ARBA00004651"/>
    </source>
</evidence>
<proteinExistence type="inferred from homology"/>
<feature type="transmembrane region" description="Helical" evidence="8">
    <location>
        <begin position="78"/>
        <end position="97"/>
    </location>
</feature>
<evidence type="ECO:0000256" key="7">
    <source>
        <dbReference type="ARBA" id="ARBA00023136"/>
    </source>
</evidence>
<dbReference type="Proteomes" id="UP000019113">
    <property type="component" value="Unassembled WGS sequence"/>
</dbReference>
<dbReference type="GO" id="GO:0005886">
    <property type="term" value="C:plasma membrane"/>
    <property type="evidence" value="ECO:0007669"/>
    <property type="project" value="UniProtKB-SubCell"/>
</dbReference>
<keyword evidence="6 8" id="KW-1133">Transmembrane helix</keyword>
<sequence length="248" mass="26000">MSLILGDPAQLVLVVAALVLAGMVKGILGMGMPTVLLALLTAVIGLPNAMALMLVPTVVTNLWQALAGGQLLVLSRRLWLFLTTAALAVWPGVWVLASVDARWLSLLLGVLLMLYGAMNLARRSIAFTERPAHASGAGALTGLLTGMTGSSVFPGVPWLQSIGLPREALIQAMGMLFCLTTASLALALGERDVLTGDLLLASCAALVPAFAGMWLGQKLRRRLSEARFRLVFLIGIIGLGIGLVVRAL</sequence>
<dbReference type="PANTHER" id="PTHR30269:SF32">
    <property type="entry name" value="MEMBRANE TRANSPORTER PROTEIN-RELATED"/>
    <property type="match status" value="1"/>
</dbReference>
<accession>W1N9V3</accession>
<comment type="similarity">
    <text evidence="2 8">Belongs to the 4-toluene sulfonate uptake permease (TSUP) (TC 2.A.102) family.</text>
</comment>
<keyword evidence="10" id="KW-1185">Reference proteome</keyword>
<dbReference type="AlphaFoldDB" id="W1N9V3"/>
<keyword evidence="5 8" id="KW-0812">Transmembrane</keyword>